<evidence type="ECO:0008006" key="4">
    <source>
        <dbReference type="Google" id="ProtNLM"/>
    </source>
</evidence>
<protein>
    <recommendedName>
        <fullName evidence="4">DUF4806 domain-containing protein</fullName>
    </recommendedName>
</protein>
<proteinExistence type="predicted"/>
<accession>A0A9N9TN83</accession>
<reference evidence="2" key="1">
    <citation type="submission" date="2022-01" db="EMBL/GenBank/DDBJ databases">
        <authorList>
            <person name="King R."/>
        </authorList>
    </citation>
    <scope>NUCLEOTIDE SEQUENCE</scope>
</reference>
<name>A0A9N9TN83_PHYSR</name>
<gene>
    <name evidence="2" type="ORF">PHYEVI_LOCUS3534</name>
</gene>
<dbReference type="PANTHER" id="PTHR34153">
    <property type="entry name" value="SI:CH211-262H13.3-RELATED-RELATED"/>
    <property type="match status" value="1"/>
</dbReference>
<dbReference type="OrthoDB" id="7486073at2759"/>
<feature type="region of interest" description="Disordered" evidence="1">
    <location>
        <begin position="130"/>
        <end position="181"/>
    </location>
</feature>
<dbReference type="EMBL" id="OU900106">
    <property type="protein sequence ID" value="CAG9857123.1"/>
    <property type="molecule type" value="Genomic_DNA"/>
</dbReference>
<sequence>MKYAIVLFVDEGDAPDVVPRSWISESLKVCRYPHVKTKFAKKKLVLASAIPQENWLEYQIKFLKEFSSYDAALDHLSDAENLSQVESWTGHSSLSTRKRKRKIIRLPGESSCSGSEDELLALPTAIAGLAQRYPSPPPPLPSSQSSYNNNPQNSPIPSPEPLREPTTSYETPNTSNVNNSSRVNQKLMWDAITGIMTKLEAIENKQIMMMAMLQSNSSNKEDDGSDIFAELPASNLETFSKLNDSLKRVSFKKSLSKILLCSGGRDGRALTLTILRKTVGDTLAVEYSLTGRGKKRPFEQLPLLSFIMETCLQCFEGTKELAIRDAISEWLMQAKFRLSRREARQNKTTN</sequence>
<organism evidence="2 3">
    <name type="scientific">Phyllotreta striolata</name>
    <name type="common">Striped flea beetle</name>
    <name type="synonym">Crioceris striolata</name>
    <dbReference type="NCBI Taxonomy" id="444603"/>
    <lineage>
        <taxon>Eukaryota</taxon>
        <taxon>Metazoa</taxon>
        <taxon>Ecdysozoa</taxon>
        <taxon>Arthropoda</taxon>
        <taxon>Hexapoda</taxon>
        <taxon>Insecta</taxon>
        <taxon>Pterygota</taxon>
        <taxon>Neoptera</taxon>
        <taxon>Endopterygota</taxon>
        <taxon>Coleoptera</taxon>
        <taxon>Polyphaga</taxon>
        <taxon>Cucujiformia</taxon>
        <taxon>Chrysomeloidea</taxon>
        <taxon>Chrysomelidae</taxon>
        <taxon>Galerucinae</taxon>
        <taxon>Alticini</taxon>
        <taxon>Phyllotreta</taxon>
    </lineage>
</organism>
<dbReference type="PANTHER" id="PTHR34153:SF2">
    <property type="entry name" value="SI:CH211-262H13.3-RELATED"/>
    <property type="match status" value="1"/>
</dbReference>
<evidence type="ECO:0000256" key="1">
    <source>
        <dbReference type="SAM" id="MobiDB-lite"/>
    </source>
</evidence>
<feature type="compositionally biased region" description="Low complexity" evidence="1">
    <location>
        <begin position="142"/>
        <end position="153"/>
    </location>
</feature>
<evidence type="ECO:0000313" key="3">
    <source>
        <dbReference type="Proteomes" id="UP001153712"/>
    </source>
</evidence>
<dbReference type="AlphaFoldDB" id="A0A9N9TN83"/>
<keyword evidence="3" id="KW-1185">Reference proteome</keyword>
<evidence type="ECO:0000313" key="2">
    <source>
        <dbReference type="EMBL" id="CAG9857123.1"/>
    </source>
</evidence>
<dbReference type="Proteomes" id="UP001153712">
    <property type="component" value="Chromosome 13"/>
</dbReference>